<keyword evidence="2" id="KW-0418">Kinase</keyword>
<proteinExistence type="predicted"/>
<sequence length="148" mass="16738">MFHIPDKTIVWHLNGYMPLPRRWKVELTAHLWAGTALTPRDIRPQNVLLDELFTARISAFGLAKCEDEVILVDWACDCYKDGNLELLVENDEEALGDMKRVKKFVMIAIWCIQEDPSLSPTMKKVTQMLEGAVEVSGPPEPSSLISSI</sequence>
<keyword evidence="2" id="KW-0675">Receptor</keyword>
<keyword evidence="2" id="KW-0808">Transferase</keyword>
<evidence type="ECO:0000313" key="3">
    <source>
        <dbReference type="Proteomes" id="UP000585474"/>
    </source>
</evidence>
<evidence type="ECO:0000313" key="2">
    <source>
        <dbReference type="EMBL" id="GFZ18211.1"/>
    </source>
</evidence>
<keyword evidence="1" id="KW-0732">Signal</keyword>
<dbReference type="InterPro" id="IPR051343">
    <property type="entry name" value="G-type_lectin_kinases/EP1-like"/>
</dbReference>
<organism evidence="2 3">
    <name type="scientific">Actinidia rufa</name>
    <dbReference type="NCBI Taxonomy" id="165716"/>
    <lineage>
        <taxon>Eukaryota</taxon>
        <taxon>Viridiplantae</taxon>
        <taxon>Streptophyta</taxon>
        <taxon>Embryophyta</taxon>
        <taxon>Tracheophyta</taxon>
        <taxon>Spermatophyta</taxon>
        <taxon>Magnoliopsida</taxon>
        <taxon>eudicotyledons</taxon>
        <taxon>Gunneridae</taxon>
        <taxon>Pentapetalae</taxon>
        <taxon>asterids</taxon>
        <taxon>Ericales</taxon>
        <taxon>Actinidiaceae</taxon>
        <taxon>Actinidia</taxon>
    </lineage>
</organism>
<accession>A0A7J0H5A7</accession>
<dbReference type="Gene3D" id="1.10.510.10">
    <property type="entry name" value="Transferase(Phosphotransferase) domain 1"/>
    <property type="match status" value="1"/>
</dbReference>
<dbReference type="EMBL" id="BJWL01000026">
    <property type="protein sequence ID" value="GFZ18211.1"/>
    <property type="molecule type" value="Genomic_DNA"/>
</dbReference>
<dbReference type="AlphaFoldDB" id="A0A7J0H5A7"/>
<dbReference type="InterPro" id="IPR011009">
    <property type="entry name" value="Kinase-like_dom_sf"/>
</dbReference>
<comment type="caution">
    <text evidence="2">The sequence shown here is derived from an EMBL/GenBank/DDBJ whole genome shotgun (WGS) entry which is preliminary data.</text>
</comment>
<dbReference type="PANTHER" id="PTHR47976">
    <property type="entry name" value="G-TYPE LECTIN S-RECEPTOR-LIKE SERINE/THREONINE-PROTEIN KINASE SD2-5"/>
    <property type="match status" value="1"/>
</dbReference>
<evidence type="ECO:0000256" key="1">
    <source>
        <dbReference type="ARBA" id="ARBA00022729"/>
    </source>
</evidence>
<gene>
    <name evidence="2" type="ORF">Acr_26g0014800</name>
</gene>
<name>A0A7J0H5A7_9ERIC</name>
<dbReference type="OrthoDB" id="5857966at2759"/>
<dbReference type="SUPFAM" id="SSF56112">
    <property type="entry name" value="Protein kinase-like (PK-like)"/>
    <property type="match status" value="1"/>
</dbReference>
<dbReference type="GO" id="GO:0016301">
    <property type="term" value="F:kinase activity"/>
    <property type="evidence" value="ECO:0007669"/>
    <property type="project" value="UniProtKB-KW"/>
</dbReference>
<keyword evidence="3" id="KW-1185">Reference proteome</keyword>
<dbReference type="PANTHER" id="PTHR47976:SF108">
    <property type="entry name" value="G-TYPE LECTIN S-RECEPTOR-LIKE SERINE_THREONINE-PROTEIN KINASE LECRK1"/>
    <property type="match status" value="1"/>
</dbReference>
<protein>
    <submittedName>
        <fullName evidence="2">Receptor-like protein kinase 1</fullName>
    </submittedName>
</protein>
<reference evidence="2 3" key="1">
    <citation type="submission" date="2019-07" db="EMBL/GenBank/DDBJ databases">
        <title>De Novo Assembly of kiwifruit Actinidia rufa.</title>
        <authorList>
            <person name="Sugita-Konishi S."/>
            <person name="Sato K."/>
            <person name="Mori E."/>
            <person name="Abe Y."/>
            <person name="Kisaki G."/>
            <person name="Hamano K."/>
            <person name="Suezawa K."/>
            <person name="Otani M."/>
            <person name="Fukuda T."/>
            <person name="Manabe T."/>
            <person name="Gomi K."/>
            <person name="Tabuchi M."/>
            <person name="Akimitsu K."/>
            <person name="Kataoka I."/>
        </authorList>
    </citation>
    <scope>NUCLEOTIDE SEQUENCE [LARGE SCALE GENOMIC DNA]</scope>
    <source>
        <strain evidence="3">cv. Fuchu</strain>
    </source>
</reference>
<dbReference type="Proteomes" id="UP000585474">
    <property type="component" value="Unassembled WGS sequence"/>
</dbReference>